<evidence type="ECO:0000313" key="3">
    <source>
        <dbReference type="EMBL" id="KAD3640351.1"/>
    </source>
</evidence>
<name>A0A5N6MJ75_9ASTR</name>
<keyword evidence="1" id="KW-0479">Metal-binding</keyword>
<evidence type="ECO:0000313" key="4">
    <source>
        <dbReference type="Proteomes" id="UP000326396"/>
    </source>
</evidence>
<dbReference type="Pfam" id="PF24626">
    <property type="entry name" value="SH3_Tf2-1"/>
    <property type="match status" value="1"/>
</dbReference>
<dbReference type="InterPro" id="IPR056924">
    <property type="entry name" value="SH3_Tf2-1"/>
</dbReference>
<dbReference type="InterPro" id="IPR001878">
    <property type="entry name" value="Znf_CCHC"/>
</dbReference>
<evidence type="ECO:0000259" key="2">
    <source>
        <dbReference type="PROSITE" id="PS50158"/>
    </source>
</evidence>
<proteinExistence type="predicted"/>
<dbReference type="GO" id="GO:0003676">
    <property type="term" value="F:nucleic acid binding"/>
    <property type="evidence" value="ECO:0007669"/>
    <property type="project" value="InterPro"/>
</dbReference>
<protein>
    <recommendedName>
        <fullName evidence="2">CCHC-type domain-containing protein</fullName>
    </recommendedName>
</protein>
<dbReference type="Gene3D" id="3.30.420.10">
    <property type="entry name" value="Ribonuclease H-like superfamily/Ribonuclease H"/>
    <property type="match status" value="1"/>
</dbReference>
<dbReference type="AlphaFoldDB" id="A0A5N6MJ75"/>
<reference evidence="3 4" key="1">
    <citation type="submission" date="2019-05" db="EMBL/GenBank/DDBJ databases">
        <title>Mikania micrantha, genome provides insights into the molecular mechanism of rapid growth.</title>
        <authorList>
            <person name="Liu B."/>
        </authorList>
    </citation>
    <scope>NUCLEOTIDE SEQUENCE [LARGE SCALE GENOMIC DNA]</scope>
    <source>
        <strain evidence="3">NLD-2019</strain>
        <tissue evidence="3">Leaf</tissue>
    </source>
</reference>
<organism evidence="3 4">
    <name type="scientific">Mikania micrantha</name>
    <name type="common">bitter vine</name>
    <dbReference type="NCBI Taxonomy" id="192012"/>
    <lineage>
        <taxon>Eukaryota</taxon>
        <taxon>Viridiplantae</taxon>
        <taxon>Streptophyta</taxon>
        <taxon>Embryophyta</taxon>
        <taxon>Tracheophyta</taxon>
        <taxon>Spermatophyta</taxon>
        <taxon>Magnoliopsida</taxon>
        <taxon>eudicotyledons</taxon>
        <taxon>Gunneridae</taxon>
        <taxon>Pentapetalae</taxon>
        <taxon>asterids</taxon>
        <taxon>campanulids</taxon>
        <taxon>Asterales</taxon>
        <taxon>Asteraceae</taxon>
        <taxon>Asteroideae</taxon>
        <taxon>Heliantheae alliance</taxon>
        <taxon>Eupatorieae</taxon>
        <taxon>Mikania</taxon>
    </lineage>
</organism>
<evidence type="ECO:0000256" key="1">
    <source>
        <dbReference type="PROSITE-ProRule" id="PRU00047"/>
    </source>
</evidence>
<dbReference type="SUPFAM" id="SSF53098">
    <property type="entry name" value="Ribonuclease H-like"/>
    <property type="match status" value="1"/>
</dbReference>
<dbReference type="SUPFAM" id="SSF57756">
    <property type="entry name" value="Retrovirus zinc finger-like domains"/>
    <property type="match status" value="2"/>
</dbReference>
<feature type="domain" description="CCHC-type" evidence="2">
    <location>
        <begin position="148"/>
        <end position="162"/>
    </location>
</feature>
<accession>A0A5N6MJ75</accession>
<dbReference type="InterPro" id="IPR012337">
    <property type="entry name" value="RNaseH-like_sf"/>
</dbReference>
<comment type="caution">
    <text evidence="3">The sequence shown here is derived from an EMBL/GenBank/DDBJ whole genome shotgun (WGS) entry which is preliminary data.</text>
</comment>
<feature type="domain" description="CCHC-type" evidence="2">
    <location>
        <begin position="121"/>
        <end position="135"/>
    </location>
</feature>
<dbReference type="Pfam" id="PF00098">
    <property type="entry name" value="zf-CCHC"/>
    <property type="match status" value="2"/>
</dbReference>
<dbReference type="PROSITE" id="PS50158">
    <property type="entry name" value="ZF_CCHC"/>
    <property type="match status" value="2"/>
</dbReference>
<dbReference type="Proteomes" id="UP000326396">
    <property type="component" value="Linkage Group LG5"/>
</dbReference>
<keyword evidence="4" id="KW-1185">Reference proteome</keyword>
<dbReference type="SMART" id="SM00343">
    <property type="entry name" value="ZnF_C2HC"/>
    <property type="match status" value="3"/>
</dbReference>
<dbReference type="InterPro" id="IPR036397">
    <property type="entry name" value="RNaseH_sf"/>
</dbReference>
<dbReference type="PANTHER" id="PTHR45835">
    <property type="entry name" value="YALI0A06105P"/>
    <property type="match status" value="1"/>
</dbReference>
<keyword evidence="1" id="KW-0862">Zinc</keyword>
<keyword evidence="1" id="KW-0863">Zinc-finger</keyword>
<sequence>MNLQGCNRTAGFAFAIVQSFIPFTPFRVLTGGSAFYNPSIVYPFRVPTCDWRPTGAGLPGSLVVRYPKYNNCDYHHQRGPCERYRCQRFGKLGHAAKNCRGELVTKIPQPQQQQYKAPKGCFECGKPGHFKRDCPHVKNNENEAPKSCFECEKPGHFKKDCPHLKNNNNNRNNSGPKGRALVIGAKEARNDPNLATVGMDWLSKNQVEITCHDKVVRIPLTSGETLDINGERRDTPLSPCGSGNKYLWTSLPNYPVLLMDVTLSGERTIQTLEDMLRACVVDFGNSWETHLPLVEFSYNNSYHTSIKAAPLEAHYGRKYQSPICWAEVGDNQLTGPELVDETIEKIVQIRNRMTAARYRQKRYADKRRKPLEIQILKRIGPAAYQLNLPAELNGVHNVFHVSNLKKCLSDETLVIPLDEIHVDEPCG</sequence>
<dbReference type="OrthoDB" id="427960at2759"/>
<dbReference type="EMBL" id="SZYD01000015">
    <property type="protein sequence ID" value="KAD3640351.1"/>
    <property type="molecule type" value="Genomic_DNA"/>
</dbReference>
<gene>
    <name evidence="3" type="ORF">E3N88_29574</name>
</gene>
<dbReference type="InterPro" id="IPR036875">
    <property type="entry name" value="Znf_CCHC_sf"/>
</dbReference>
<dbReference type="Gene3D" id="4.10.60.10">
    <property type="entry name" value="Zinc finger, CCHC-type"/>
    <property type="match status" value="2"/>
</dbReference>
<dbReference type="GO" id="GO:0008270">
    <property type="term" value="F:zinc ion binding"/>
    <property type="evidence" value="ECO:0007669"/>
    <property type="project" value="UniProtKB-KW"/>
</dbReference>
<dbReference type="PANTHER" id="PTHR45835:SF99">
    <property type="entry name" value="CHROMO DOMAIN-CONTAINING PROTEIN-RELATED"/>
    <property type="match status" value="1"/>
</dbReference>